<feature type="domain" description="Glycosyl transferase family 1" evidence="1">
    <location>
        <begin position="169"/>
        <end position="327"/>
    </location>
</feature>
<proteinExistence type="predicted"/>
<dbReference type="AlphaFoldDB" id="A0A9W5V227"/>
<sequence length="355" mass="40469">MKVIMIGSHIRVTGGITRVVKNYIQAGLNEKTDLEYFPTYYGSNHFVNIVYFIIQYVKLFFKLNILKRKYDIAHIHMSYRGSFIRKSKIIKMLHKNGIPIVLHMHGSQFKDFYNESSDKRKKDIVDALNKVTVILALGEQWKEYYKSISTAKVVSLDNAVFPKNVSSNSQDAVYITTMGVLSQRKGTYDLIEVGAKLKGKIDNKYKFVLAGDGEIDKVKKKIAEMELEDLFVVPGWISDETKIEEIYRKSAIYVLPSYNEGMPMSILEAMSYGLPVISTDVGSIASVVEEDNGFVIKPGDISTLANNIIYLLNNKSHIEKIGENNAEKIRTKYNVYNSLDKMCGLYEDIVKKKYK</sequence>
<reference evidence="2 3" key="1">
    <citation type="submission" date="2012-12" db="EMBL/GenBank/DDBJ databases">
        <title>The Genome Sequence of Bacillus cereus VD133.</title>
        <authorList>
            <consortium name="The Broad Institute Genome Sequencing Platform"/>
            <consortium name="The Broad Institute Genome Sequencing Center for Infectious Disease"/>
            <person name="Feldgarden M."/>
            <person name="Van der Auwera G.A."/>
            <person name="Mahillon J."/>
            <person name="Duprez V."/>
            <person name="Timmery S."/>
            <person name="Mattelet C."/>
            <person name="Dierick K."/>
            <person name="Sun M."/>
            <person name="Yu Z."/>
            <person name="Zhu L."/>
            <person name="Hu X."/>
            <person name="Shank E.B."/>
            <person name="Swiecicka I."/>
            <person name="Hansen B.M."/>
            <person name="Andrup L."/>
            <person name="Walker B."/>
            <person name="Young S.K."/>
            <person name="Zeng Q."/>
            <person name="Gargeya S."/>
            <person name="Fitzgerald M."/>
            <person name="Haas B."/>
            <person name="Abouelleil A."/>
            <person name="Alvarado L."/>
            <person name="Arachchi H.M."/>
            <person name="Berlin A.M."/>
            <person name="Chapman S.B."/>
            <person name="Dewar J."/>
            <person name="Goldberg J."/>
            <person name="Griggs A."/>
            <person name="Gujja S."/>
            <person name="Hansen M."/>
            <person name="Howarth C."/>
            <person name="Imamovic A."/>
            <person name="Larimer J."/>
            <person name="McCowan C."/>
            <person name="Murphy C."/>
            <person name="Neiman D."/>
            <person name="Pearson M."/>
            <person name="Priest M."/>
            <person name="Roberts A."/>
            <person name="Saif S."/>
            <person name="Shea T."/>
            <person name="Sisk P."/>
            <person name="Sykes S."/>
            <person name="Wortman J."/>
            <person name="Nusbaum C."/>
            <person name="Birren B."/>
        </authorList>
    </citation>
    <scope>NUCLEOTIDE SEQUENCE [LARGE SCALE GENOMIC DNA]</scope>
    <source>
        <strain evidence="2 3">VD133</strain>
    </source>
</reference>
<dbReference type="PANTHER" id="PTHR12526">
    <property type="entry name" value="GLYCOSYLTRANSFERASE"/>
    <property type="match status" value="1"/>
</dbReference>
<protein>
    <recommendedName>
        <fullName evidence="1">Glycosyl transferase family 1 domain-containing protein</fullName>
    </recommendedName>
</protein>
<dbReference type="SUPFAM" id="SSF53756">
    <property type="entry name" value="UDP-Glycosyltransferase/glycogen phosphorylase"/>
    <property type="match status" value="1"/>
</dbReference>
<organism evidence="2 3">
    <name type="scientific">Bacillus cereus VD133</name>
    <dbReference type="NCBI Taxonomy" id="1053233"/>
    <lineage>
        <taxon>Bacteria</taxon>
        <taxon>Bacillati</taxon>
        <taxon>Bacillota</taxon>
        <taxon>Bacilli</taxon>
        <taxon>Bacillales</taxon>
        <taxon>Bacillaceae</taxon>
        <taxon>Bacillus</taxon>
        <taxon>Bacillus cereus group</taxon>
    </lineage>
</organism>
<evidence type="ECO:0000313" key="2">
    <source>
        <dbReference type="EMBL" id="EOO33010.1"/>
    </source>
</evidence>
<evidence type="ECO:0000259" key="1">
    <source>
        <dbReference type="Pfam" id="PF00534"/>
    </source>
</evidence>
<comment type="caution">
    <text evidence="2">The sequence shown here is derived from an EMBL/GenBank/DDBJ whole genome shotgun (WGS) entry which is preliminary data.</text>
</comment>
<dbReference type="InterPro" id="IPR001296">
    <property type="entry name" value="Glyco_trans_1"/>
</dbReference>
<gene>
    <name evidence="2" type="ORF">IIU_03535</name>
</gene>
<name>A0A9W5V227_BACCE</name>
<dbReference type="Pfam" id="PF00534">
    <property type="entry name" value="Glycos_transf_1"/>
    <property type="match status" value="1"/>
</dbReference>
<dbReference type="CDD" id="cd03801">
    <property type="entry name" value="GT4_PimA-like"/>
    <property type="match status" value="1"/>
</dbReference>
<accession>A0A9W5V227</accession>
<dbReference type="RefSeq" id="WP_016111004.1">
    <property type="nucleotide sequence ID" value="NZ_KB976184.1"/>
</dbReference>
<dbReference type="Proteomes" id="UP000014018">
    <property type="component" value="Unassembled WGS sequence"/>
</dbReference>
<dbReference type="EMBL" id="AHFB01000062">
    <property type="protein sequence ID" value="EOO33010.1"/>
    <property type="molecule type" value="Genomic_DNA"/>
</dbReference>
<evidence type="ECO:0000313" key="3">
    <source>
        <dbReference type="Proteomes" id="UP000014018"/>
    </source>
</evidence>
<dbReference type="GO" id="GO:0016757">
    <property type="term" value="F:glycosyltransferase activity"/>
    <property type="evidence" value="ECO:0007669"/>
    <property type="project" value="InterPro"/>
</dbReference>
<dbReference type="Gene3D" id="3.40.50.2000">
    <property type="entry name" value="Glycogen Phosphorylase B"/>
    <property type="match status" value="2"/>
</dbReference>